<evidence type="ECO:0008006" key="3">
    <source>
        <dbReference type="Google" id="ProtNLM"/>
    </source>
</evidence>
<dbReference type="EMBL" id="UINC01126359">
    <property type="protein sequence ID" value="SVD04788.1"/>
    <property type="molecule type" value="Genomic_DNA"/>
</dbReference>
<feature type="non-terminal residue" evidence="2">
    <location>
        <position position="60"/>
    </location>
</feature>
<gene>
    <name evidence="2" type="ORF">METZ01_LOCUS357642</name>
</gene>
<proteinExistence type="predicted"/>
<reference evidence="2" key="1">
    <citation type="submission" date="2018-05" db="EMBL/GenBank/DDBJ databases">
        <authorList>
            <person name="Lanie J.A."/>
            <person name="Ng W.-L."/>
            <person name="Kazmierczak K.M."/>
            <person name="Andrzejewski T.M."/>
            <person name="Davidsen T.M."/>
            <person name="Wayne K.J."/>
            <person name="Tettelin H."/>
            <person name="Glass J.I."/>
            <person name="Rusch D."/>
            <person name="Podicherti R."/>
            <person name="Tsui H.-C.T."/>
            <person name="Winkler M.E."/>
        </authorList>
    </citation>
    <scope>NUCLEOTIDE SEQUENCE</scope>
</reference>
<dbReference type="AlphaFoldDB" id="A0A382S6L5"/>
<feature type="transmembrane region" description="Helical" evidence="1">
    <location>
        <begin position="41"/>
        <end position="59"/>
    </location>
</feature>
<keyword evidence="1" id="KW-0812">Transmembrane</keyword>
<evidence type="ECO:0000256" key="1">
    <source>
        <dbReference type="SAM" id="Phobius"/>
    </source>
</evidence>
<evidence type="ECO:0000313" key="2">
    <source>
        <dbReference type="EMBL" id="SVD04788.1"/>
    </source>
</evidence>
<keyword evidence="1" id="KW-1133">Transmembrane helix</keyword>
<organism evidence="2">
    <name type="scientific">marine metagenome</name>
    <dbReference type="NCBI Taxonomy" id="408172"/>
    <lineage>
        <taxon>unclassified sequences</taxon>
        <taxon>metagenomes</taxon>
        <taxon>ecological metagenomes</taxon>
    </lineage>
</organism>
<sequence length="60" mass="6728">MVLVIVLVVLVVASVLFHFMSPWYLTPIASNWGMIDDTLTITFVVCGFVFVVINLFMAYA</sequence>
<name>A0A382S6L5_9ZZZZ</name>
<accession>A0A382S6L5</accession>
<keyword evidence="1" id="KW-0472">Membrane</keyword>
<protein>
    <recommendedName>
        <fullName evidence="3">Cytochrome oxidase subunit II transmembrane region profile domain-containing protein</fullName>
    </recommendedName>
</protein>